<organism evidence="2 3">
    <name type="scientific">Methylobacter tundripaludum</name>
    <dbReference type="NCBI Taxonomy" id="173365"/>
    <lineage>
        <taxon>Bacteria</taxon>
        <taxon>Pseudomonadati</taxon>
        <taxon>Pseudomonadota</taxon>
        <taxon>Gammaproteobacteria</taxon>
        <taxon>Methylococcales</taxon>
        <taxon>Methylococcaceae</taxon>
        <taxon>Methylobacter</taxon>
    </lineage>
</organism>
<reference evidence="2 3" key="1">
    <citation type="submission" date="2018-02" db="EMBL/GenBank/DDBJ databases">
        <title>Subsurface microbial communities from deep shales in Ohio and West Virginia, USA.</title>
        <authorList>
            <person name="Wrighton K."/>
        </authorList>
    </citation>
    <scope>NUCLEOTIDE SEQUENCE [LARGE SCALE GENOMIC DNA]</scope>
    <source>
        <strain evidence="2 3">OWC-DMM</strain>
    </source>
</reference>
<keyword evidence="1" id="KW-1133">Transmembrane helix</keyword>
<accession>A0A2S6H929</accession>
<evidence type="ECO:0000313" key="2">
    <source>
        <dbReference type="EMBL" id="PPK73916.1"/>
    </source>
</evidence>
<dbReference type="EMBL" id="PTIZ01000013">
    <property type="protein sequence ID" value="PPK73916.1"/>
    <property type="molecule type" value="Genomic_DNA"/>
</dbReference>
<keyword evidence="1" id="KW-0812">Transmembrane</keyword>
<dbReference type="Proteomes" id="UP000240010">
    <property type="component" value="Unassembled WGS sequence"/>
</dbReference>
<name>A0A2S6H929_9GAMM</name>
<protein>
    <submittedName>
        <fullName evidence="2">Uncharacterized protein</fullName>
    </submittedName>
</protein>
<proteinExistence type="predicted"/>
<feature type="transmembrane region" description="Helical" evidence="1">
    <location>
        <begin position="143"/>
        <end position="164"/>
    </location>
</feature>
<feature type="transmembrane region" description="Helical" evidence="1">
    <location>
        <begin position="102"/>
        <end position="122"/>
    </location>
</feature>
<keyword evidence="1" id="KW-0472">Membrane</keyword>
<comment type="caution">
    <text evidence="2">The sequence shown here is derived from an EMBL/GenBank/DDBJ whole genome shotgun (WGS) entry which is preliminary data.</text>
</comment>
<feature type="transmembrane region" description="Helical" evidence="1">
    <location>
        <begin position="6"/>
        <end position="26"/>
    </location>
</feature>
<dbReference type="AlphaFoldDB" id="A0A2S6H929"/>
<dbReference type="RefSeq" id="WP_104430191.1">
    <property type="nucleotide sequence ID" value="NZ_PTIZ01000013.1"/>
</dbReference>
<feature type="transmembrane region" description="Helical" evidence="1">
    <location>
        <begin position="72"/>
        <end position="96"/>
    </location>
</feature>
<evidence type="ECO:0000256" key="1">
    <source>
        <dbReference type="SAM" id="Phobius"/>
    </source>
</evidence>
<gene>
    <name evidence="2" type="ORF">B0F87_11327</name>
</gene>
<sequence>MSLPQYGPHALLILLIAANIILMKVLNAMTSRLKASGEKCGMVHFELAGNAEKAERIMEVWRKAGLEQTARISLWLDFAFLLAYPLGLALSCWALANGGSGWFAQAGVCIGFSVLACTPMDAAENMALLGMLDKGANDAAARLAAICATIKFFLAGVAVLYVFIGLPLSLFS</sequence>
<evidence type="ECO:0000313" key="3">
    <source>
        <dbReference type="Proteomes" id="UP000240010"/>
    </source>
</evidence>